<dbReference type="Proteomes" id="UP000838749">
    <property type="component" value="Unassembled WGS sequence"/>
</dbReference>
<feature type="domain" description="Aminotransferase class I/classII large" evidence="6">
    <location>
        <begin position="104"/>
        <end position="444"/>
    </location>
</feature>
<dbReference type="CDD" id="cd06454">
    <property type="entry name" value="KBL_like"/>
    <property type="match status" value="1"/>
</dbReference>
<dbReference type="InterPro" id="IPR004839">
    <property type="entry name" value="Aminotransferase_I/II_large"/>
</dbReference>
<dbReference type="NCBIfam" id="TIGR01825">
    <property type="entry name" value="gly_Cac_T_rel"/>
    <property type="match status" value="1"/>
</dbReference>
<sequence>MNDGNLGVRFVDQRREDQAQSIGDFPYRRNGRAGLALFGCNHNLNLRIKYIEQKEEGEMGMSSKILMTFLQNGLSELKSKGLYNEIDPLEGPNGPIIMIGGVKRINLSSNNYLGLATDDRLIAAAVKATEKYGAGSGAVRTINGTFDLHVRLEEKLAEFKHTEAAIAYQSGFNCNMAAISAVMDQHDAILSDELNHASIIDGCRLSRAKIIRYRHSNMEDLRAKAEEATRSGAYGKVMVITDGVFSMDGDIAKLPEIQEIAEIFDLITYVDDAHGSGVLGGGAGTVKHFGLSDRIDFQIGTLSKAIGVAGGYVAGRRDLIDWLKVRSRPFLFSTSLPPAAIGACIEAIGILERSTELQDRLWANGDYLKQGLIKLGYNIGASETPITPCIIGDEALTQTFSKRLMEEGVYAKAIVFPTVPKGTGRIRNMPTAAHTTDMLNEALAAYERVGREMGLI</sequence>
<evidence type="ECO:0000256" key="4">
    <source>
        <dbReference type="ARBA" id="ARBA00022898"/>
    </source>
</evidence>
<dbReference type="InterPro" id="IPR010962">
    <property type="entry name" value="AONS_Archaea/Firmicutes"/>
</dbReference>
<dbReference type="PROSITE" id="PS00599">
    <property type="entry name" value="AA_TRANSFER_CLASS_2"/>
    <property type="match status" value="1"/>
</dbReference>
<dbReference type="Pfam" id="PF00155">
    <property type="entry name" value="Aminotran_1_2"/>
    <property type="match status" value="1"/>
</dbReference>
<keyword evidence="7" id="KW-0012">Acyltransferase</keyword>
<dbReference type="InterPro" id="IPR001917">
    <property type="entry name" value="Aminotrans_II_pyridoxalP_BS"/>
</dbReference>
<dbReference type="InterPro" id="IPR015424">
    <property type="entry name" value="PyrdxlP-dep_Trfase"/>
</dbReference>
<dbReference type="PANTHER" id="PTHR13693:SF3">
    <property type="entry name" value="LD36009P"/>
    <property type="match status" value="1"/>
</dbReference>
<dbReference type="NCBIfam" id="NF005394">
    <property type="entry name" value="PRK06939.1"/>
    <property type="match status" value="1"/>
</dbReference>
<dbReference type="EC" id="2.3.1.-" evidence="7"/>
<keyword evidence="3 7" id="KW-0808">Transferase</keyword>
<accession>A0ABM9B8V6</accession>
<evidence type="ECO:0000313" key="7">
    <source>
        <dbReference type="EMBL" id="CAH1054979.1"/>
    </source>
</evidence>
<comment type="subunit">
    <text evidence="2">Homodimer.</text>
</comment>
<keyword evidence="4 5" id="KW-0663">Pyridoxal phosphate</keyword>
<evidence type="ECO:0000256" key="1">
    <source>
        <dbReference type="ARBA" id="ARBA00001933"/>
    </source>
</evidence>
<evidence type="ECO:0000313" key="8">
    <source>
        <dbReference type="Proteomes" id="UP000838749"/>
    </source>
</evidence>
<dbReference type="PANTHER" id="PTHR13693">
    <property type="entry name" value="CLASS II AMINOTRANSFERASE/8-AMINO-7-OXONONANOATE SYNTHASE"/>
    <property type="match status" value="1"/>
</dbReference>
<evidence type="ECO:0000256" key="5">
    <source>
        <dbReference type="RuleBase" id="RU003693"/>
    </source>
</evidence>
<dbReference type="InterPro" id="IPR015422">
    <property type="entry name" value="PyrdxlP-dep_Trfase_small"/>
</dbReference>
<reference evidence="7" key="1">
    <citation type="submission" date="2021-12" db="EMBL/GenBank/DDBJ databases">
        <authorList>
            <person name="Criscuolo A."/>
        </authorList>
    </citation>
    <scope>NUCLEOTIDE SEQUENCE</scope>
    <source>
        <strain evidence="7">CIP111894</strain>
    </source>
</reference>
<dbReference type="SUPFAM" id="SSF53383">
    <property type="entry name" value="PLP-dependent transferases"/>
    <property type="match status" value="1"/>
</dbReference>
<protein>
    <submittedName>
        <fullName evidence="7">Pyridoxal phosphate-dependent acyltransferase</fullName>
        <ecNumber evidence="7">2.3.1.-</ecNumber>
    </submittedName>
</protein>
<organism evidence="7 8">
    <name type="scientific">Paenibacillus pseudetheri</name>
    <dbReference type="NCBI Taxonomy" id="2897682"/>
    <lineage>
        <taxon>Bacteria</taxon>
        <taxon>Bacillati</taxon>
        <taxon>Bacillota</taxon>
        <taxon>Bacilli</taxon>
        <taxon>Bacillales</taxon>
        <taxon>Paenibacillaceae</taxon>
        <taxon>Paenibacillus</taxon>
    </lineage>
</organism>
<dbReference type="Gene3D" id="3.40.640.10">
    <property type="entry name" value="Type I PLP-dependent aspartate aminotransferase-like (Major domain)"/>
    <property type="match status" value="1"/>
</dbReference>
<dbReference type="InterPro" id="IPR050087">
    <property type="entry name" value="AON_synthase_class-II"/>
</dbReference>
<dbReference type="Gene3D" id="3.90.1150.10">
    <property type="entry name" value="Aspartate Aminotransferase, domain 1"/>
    <property type="match status" value="1"/>
</dbReference>
<evidence type="ECO:0000259" key="6">
    <source>
        <dbReference type="Pfam" id="PF00155"/>
    </source>
</evidence>
<evidence type="ECO:0000256" key="3">
    <source>
        <dbReference type="ARBA" id="ARBA00022679"/>
    </source>
</evidence>
<name>A0ABM9B8V6_9BACL</name>
<dbReference type="GO" id="GO:0016746">
    <property type="term" value="F:acyltransferase activity"/>
    <property type="evidence" value="ECO:0007669"/>
    <property type="project" value="UniProtKB-KW"/>
</dbReference>
<comment type="similarity">
    <text evidence="5">Belongs to the class-II pyridoxal-phosphate-dependent aminotransferase family.</text>
</comment>
<proteinExistence type="inferred from homology"/>
<dbReference type="InterPro" id="IPR015421">
    <property type="entry name" value="PyrdxlP-dep_Trfase_major"/>
</dbReference>
<keyword evidence="8" id="KW-1185">Reference proteome</keyword>
<dbReference type="EMBL" id="CAKMAB010000004">
    <property type="protein sequence ID" value="CAH1054979.1"/>
    <property type="molecule type" value="Genomic_DNA"/>
</dbReference>
<comment type="caution">
    <text evidence="7">The sequence shown here is derived from an EMBL/GenBank/DDBJ whole genome shotgun (WGS) entry which is preliminary data.</text>
</comment>
<evidence type="ECO:0000256" key="2">
    <source>
        <dbReference type="ARBA" id="ARBA00011738"/>
    </source>
</evidence>
<comment type="cofactor">
    <cofactor evidence="1 5">
        <name>pyridoxal 5'-phosphate</name>
        <dbReference type="ChEBI" id="CHEBI:597326"/>
    </cofactor>
</comment>
<gene>
    <name evidence="7" type="ORF">PAECIP111894_01129</name>
</gene>